<comment type="caution">
    <text evidence="9">The sequence shown here is derived from an EMBL/GenBank/DDBJ whole genome shotgun (WGS) entry which is preliminary data.</text>
</comment>
<dbReference type="SUPFAM" id="SSF51735">
    <property type="entry name" value="NAD(P)-binding Rossmann-fold domains"/>
    <property type="match status" value="1"/>
</dbReference>
<dbReference type="InterPro" id="IPR036291">
    <property type="entry name" value="NAD(P)-bd_dom_sf"/>
</dbReference>
<keyword evidence="10" id="KW-1185">Reference proteome</keyword>
<comment type="similarity">
    <text evidence="2 7">Belongs to the zinc-containing alcohol dehydrogenase family.</text>
</comment>
<evidence type="ECO:0000256" key="7">
    <source>
        <dbReference type="RuleBase" id="RU361277"/>
    </source>
</evidence>
<reference evidence="9 10" key="1">
    <citation type="submission" date="2018-01" db="EMBL/GenBank/DDBJ databases">
        <title>Genomic Encyclopedia of Archaeal and Bacterial Type Strains, Phase II (KMG-II): from individual species to whole genera.</title>
        <authorList>
            <person name="Goeker M."/>
        </authorList>
    </citation>
    <scope>NUCLEOTIDE SEQUENCE [LARGE SCALE GENOMIC DNA]</scope>
    <source>
        <strain evidence="9 10">DSM 17023</strain>
    </source>
</reference>
<dbReference type="EC" id="1.1.1.1" evidence="3"/>
<dbReference type="InterPro" id="IPR002328">
    <property type="entry name" value="ADH_Zn_CS"/>
</dbReference>
<dbReference type="InterPro" id="IPR020843">
    <property type="entry name" value="ER"/>
</dbReference>
<name>A0A2S3UT80_9HYPH</name>
<dbReference type="GO" id="GO:0008270">
    <property type="term" value="F:zinc ion binding"/>
    <property type="evidence" value="ECO:0007669"/>
    <property type="project" value="InterPro"/>
</dbReference>
<keyword evidence="4 7" id="KW-0479">Metal-binding</keyword>
<feature type="domain" description="Enoyl reductase (ER)" evidence="8">
    <location>
        <begin position="29"/>
        <end position="362"/>
    </location>
</feature>
<comment type="cofactor">
    <cofactor evidence="1 7">
        <name>Zn(2+)</name>
        <dbReference type="ChEBI" id="CHEBI:29105"/>
    </cofactor>
</comment>
<proteinExistence type="inferred from homology"/>
<evidence type="ECO:0000259" key="8">
    <source>
        <dbReference type="SMART" id="SM00829"/>
    </source>
</evidence>
<evidence type="ECO:0000256" key="5">
    <source>
        <dbReference type="ARBA" id="ARBA00022833"/>
    </source>
</evidence>
<evidence type="ECO:0000256" key="4">
    <source>
        <dbReference type="ARBA" id="ARBA00022723"/>
    </source>
</evidence>
<dbReference type="InterPro" id="IPR013154">
    <property type="entry name" value="ADH-like_N"/>
</dbReference>
<dbReference type="Pfam" id="PF08240">
    <property type="entry name" value="ADH_N"/>
    <property type="match status" value="1"/>
</dbReference>
<evidence type="ECO:0000313" key="10">
    <source>
        <dbReference type="Proteomes" id="UP000236959"/>
    </source>
</evidence>
<dbReference type="EMBL" id="PPCN01000005">
    <property type="protein sequence ID" value="POF30864.1"/>
    <property type="molecule type" value="Genomic_DNA"/>
</dbReference>
<evidence type="ECO:0000313" key="9">
    <source>
        <dbReference type="EMBL" id="POF30864.1"/>
    </source>
</evidence>
<protein>
    <recommendedName>
        <fullName evidence="3">alcohol dehydrogenase</fullName>
        <ecNumber evidence="3">1.1.1.1</ecNumber>
    </recommendedName>
</protein>
<evidence type="ECO:0000256" key="1">
    <source>
        <dbReference type="ARBA" id="ARBA00001947"/>
    </source>
</evidence>
<dbReference type="Pfam" id="PF00107">
    <property type="entry name" value="ADH_zinc_N"/>
    <property type="match status" value="1"/>
</dbReference>
<evidence type="ECO:0000256" key="6">
    <source>
        <dbReference type="ARBA" id="ARBA00023002"/>
    </source>
</evidence>
<evidence type="ECO:0000256" key="2">
    <source>
        <dbReference type="ARBA" id="ARBA00008072"/>
    </source>
</evidence>
<dbReference type="AlphaFoldDB" id="A0A2S3UT80"/>
<dbReference type="GO" id="GO:0004022">
    <property type="term" value="F:alcohol dehydrogenase (NAD+) activity"/>
    <property type="evidence" value="ECO:0007669"/>
    <property type="project" value="UniProtKB-EC"/>
</dbReference>
<dbReference type="SUPFAM" id="SSF50129">
    <property type="entry name" value="GroES-like"/>
    <property type="match status" value="1"/>
</dbReference>
<dbReference type="InterPro" id="IPR011032">
    <property type="entry name" value="GroES-like_sf"/>
</dbReference>
<sequence length="364" mass="39142">MPMGMAPEIIGIRKGPVMKAARLYEYDPAMNVELKIENVSPPTINTPDGVIVKVGAAGLCRTDLHIIEGVWKDIMDVEGSLLPYIMGHENAGWVEDVGSNVTAVKPGDAVICHPFRSCGTCLNCRYGHDMYCDHGQFPGLGLDGGFAEYFLTNERSLIKLNTDITPLEVAPMADAGITAYRAAKRAARLVYPGAYVTVLGVGGLGHIAVQCLKHICGARVIAVDREPGARLLAKQLGADIVLDGGPDLIETIKEVTGGGSHVVIDFVGELGVENICWKLLRQGGELIVVGYGGTIEIPTVELVVNEIKIGGSLVGDYTELVELMEMNADGLVKMHYTEYSLDNINTAIRDFKDHRFTGRGVIVP</sequence>
<evidence type="ECO:0000256" key="3">
    <source>
        <dbReference type="ARBA" id="ARBA00013190"/>
    </source>
</evidence>
<dbReference type="Proteomes" id="UP000236959">
    <property type="component" value="Unassembled WGS sequence"/>
</dbReference>
<dbReference type="CDD" id="cd05284">
    <property type="entry name" value="arabinose_DH_like"/>
    <property type="match status" value="1"/>
</dbReference>
<gene>
    <name evidence="9" type="ORF">CLV41_10542</name>
</gene>
<keyword evidence="6" id="KW-0560">Oxidoreductase</keyword>
<dbReference type="PANTHER" id="PTHR42940">
    <property type="entry name" value="ALCOHOL DEHYDROGENASE 1-RELATED"/>
    <property type="match status" value="1"/>
</dbReference>
<dbReference type="Gene3D" id="3.40.50.720">
    <property type="entry name" value="NAD(P)-binding Rossmann-like Domain"/>
    <property type="match status" value="1"/>
</dbReference>
<dbReference type="PROSITE" id="PS00059">
    <property type="entry name" value="ADH_ZINC"/>
    <property type="match status" value="1"/>
</dbReference>
<organism evidence="9 10">
    <name type="scientific">Roseibium marinum</name>
    <dbReference type="NCBI Taxonomy" id="281252"/>
    <lineage>
        <taxon>Bacteria</taxon>
        <taxon>Pseudomonadati</taxon>
        <taxon>Pseudomonadota</taxon>
        <taxon>Alphaproteobacteria</taxon>
        <taxon>Hyphomicrobiales</taxon>
        <taxon>Stappiaceae</taxon>
        <taxon>Roseibium</taxon>
    </lineage>
</organism>
<dbReference type="InterPro" id="IPR013149">
    <property type="entry name" value="ADH-like_C"/>
</dbReference>
<keyword evidence="5 7" id="KW-0862">Zinc</keyword>
<dbReference type="PANTHER" id="PTHR42940:SF8">
    <property type="entry name" value="VACUOLAR PROTEIN SORTING-ASSOCIATED PROTEIN 11"/>
    <property type="match status" value="1"/>
</dbReference>
<dbReference type="SMART" id="SM00829">
    <property type="entry name" value="PKS_ER"/>
    <property type="match status" value="1"/>
</dbReference>
<accession>A0A2S3UT80</accession>
<dbReference type="Gene3D" id="3.90.180.10">
    <property type="entry name" value="Medium-chain alcohol dehydrogenases, catalytic domain"/>
    <property type="match status" value="1"/>
</dbReference>